<organism evidence="2 3">
    <name type="scientific">Streptomyces luteosporeus</name>
    <dbReference type="NCBI Taxonomy" id="173856"/>
    <lineage>
        <taxon>Bacteria</taxon>
        <taxon>Bacillati</taxon>
        <taxon>Actinomycetota</taxon>
        <taxon>Actinomycetes</taxon>
        <taxon>Kitasatosporales</taxon>
        <taxon>Streptomycetaceae</taxon>
        <taxon>Streptomyces</taxon>
    </lineage>
</organism>
<dbReference type="RefSeq" id="WP_344434713.1">
    <property type="nucleotide sequence ID" value="NZ_BAAASL010000007.1"/>
</dbReference>
<comment type="caution">
    <text evidence="2">The sequence shown here is derived from an EMBL/GenBank/DDBJ whole genome shotgun (WGS) entry which is preliminary data.</text>
</comment>
<feature type="signal peptide" evidence="1">
    <location>
        <begin position="1"/>
        <end position="22"/>
    </location>
</feature>
<evidence type="ECO:0000313" key="3">
    <source>
        <dbReference type="Proteomes" id="UP001500886"/>
    </source>
</evidence>
<keyword evidence="3" id="KW-1185">Reference proteome</keyword>
<dbReference type="EMBL" id="BAAASL010000007">
    <property type="protein sequence ID" value="GAA2714325.1"/>
    <property type="molecule type" value="Genomic_DNA"/>
</dbReference>
<feature type="chain" id="PRO_5045396380" description="Secreted protein" evidence="1">
    <location>
        <begin position="23"/>
        <end position="169"/>
    </location>
</feature>
<proteinExistence type="predicted"/>
<name>A0ABN3TPU7_9ACTN</name>
<evidence type="ECO:0008006" key="4">
    <source>
        <dbReference type="Google" id="ProtNLM"/>
    </source>
</evidence>
<dbReference type="Proteomes" id="UP001500886">
    <property type="component" value="Unassembled WGS sequence"/>
</dbReference>
<protein>
    <recommendedName>
        <fullName evidence="4">Secreted protein</fullName>
    </recommendedName>
</protein>
<accession>A0ABN3TPU7</accession>
<sequence>MTISRARKALLTGVIGSVTALAAVTTLNVAYAAPQPPTTATDTDTDMPSAVEDFAYPNAAKIQQEQQILLKRGDGNITLAACDGTNAIEVKSRSGQKKYCFNVRGTKGWVTLELKDSFGMWTKEHPVQATINTGGKETVVNAPANDFQALGEAGDVSQRSMLVELRVTS</sequence>
<evidence type="ECO:0000256" key="1">
    <source>
        <dbReference type="SAM" id="SignalP"/>
    </source>
</evidence>
<keyword evidence="1" id="KW-0732">Signal</keyword>
<gene>
    <name evidence="2" type="ORF">GCM10010315_21370</name>
</gene>
<evidence type="ECO:0000313" key="2">
    <source>
        <dbReference type="EMBL" id="GAA2714325.1"/>
    </source>
</evidence>
<reference evidence="2 3" key="1">
    <citation type="journal article" date="2019" name="Int. J. Syst. Evol. Microbiol.">
        <title>The Global Catalogue of Microorganisms (GCM) 10K type strain sequencing project: providing services to taxonomists for standard genome sequencing and annotation.</title>
        <authorList>
            <consortium name="The Broad Institute Genomics Platform"/>
            <consortium name="The Broad Institute Genome Sequencing Center for Infectious Disease"/>
            <person name="Wu L."/>
            <person name="Ma J."/>
        </authorList>
    </citation>
    <scope>NUCLEOTIDE SEQUENCE [LARGE SCALE GENOMIC DNA]</scope>
    <source>
        <strain evidence="2 3">JCM 4542</strain>
    </source>
</reference>